<dbReference type="EMBL" id="KI671988">
    <property type="protein sequence ID" value="ETL44283.1"/>
    <property type="molecule type" value="Genomic_DNA"/>
</dbReference>
<dbReference type="PANTHER" id="PTHR37067">
    <property type="entry name" value="PX DOMAIN-CONTAINING PROTEIN"/>
    <property type="match status" value="1"/>
</dbReference>
<protein>
    <submittedName>
        <fullName evidence="1">Uncharacterized protein</fullName>
    </submittedName>
</protein>
<gene>
    <name evidence="1" type="ORF">L916_05385</name>
</gene>
<organism evidence="1 2">
    <name type="scientific">Phytophthora nicotianae</name>
    <name type="common">Potato buckeye rot agent</name>
    <name type="synonym">Phytophthora parasitica</name>
    <dbReference type="NCBI Taxonomy" id="4792"/>
    <lineage>
        <taxon>Eukaryota</taxon>
        <taxon>Sar</taxon>
        <taxon>Stramenopiles</taxon>
        <taxon>Oomycota</taxon>
        <taxon>Peronosporomycetes</taxon>
        <taxon>Peronosporales</taxon>
        <taxon>Peronosporaceae</taxon>
        <taxon>Phytophthora</taxon>
    </lineage>
</organism>
<dbReference type="VEuPathDB" id="FungiDB:PPTG_10187"/>
<proteinExistence type="predicted"/>
<dbReference type="VEuPathDB" id="FungiDB:PPTG_23502"/>
<evidence type="ECO:0000313" key="2">
    <source>
        <dbReference type="Proteomes" id="UP000053864"/>
    </source>
</evidence>
<dbReference type="AlphaFoldDB" id="W2JFA7"/>
<dbReference type="Proteomes" id="UP000053864">
    <property type="component" value="Unassembled WGS sequence"/>
</dbReference>
<sequence length="537" mass="59823">MKSHFQEGGSVEFHFRKSLVDLVIGELLFHQDDVDGISHERALALFEAVGEKGASTVGEASSTAGYVVRVKNRRKFNLLVQFIACGSAFRQASQQMECVKLETGLGEYGGCTDTMAANYARVVCAQSLQLSQRLEHGADTQNFLLLAIPLYQRHTDAYMLDVLVRFLDATIISWRDYVLAVSSDGASSMTGNVKGLVTRLQNVCAPGILRIWCGLHQFDLVMQRVYSTAMDDKFYSTLTGLFGHLRRQQNLVTQCSRHAQKWRALGKDTVLTEQCNLMNDLIHSYCAMSGMVGPLKDKELERAVEMDPIEACGAFALTIENASICMAGTSVWVCETMARIGREDDSELDRIARCTARVFVQAADGISKIIAERNDVNQPFVSSTPKVLPHQLINVNMTTFAKILDHHRSRLLRHYKVSEHVEAIGDQLVQLQRAFRKEEPLREMILDNQKSGSGFKKCWDDIYTRFPALANFCSGIASAFPNTATVESDFSMIGVVKNDYRTSLTDFSLEGILHCKQYSQLAALAAHTDVKSGQDQK</sequence>
<accession>W2JFA7</accession>
<dbReference type="PANTHER" id="PTHR37067:SF3">
    <property type="entry name" value="PX DOMAIN-CONTAINING PROTEIN"/>
    <property type="match status" value="1"/>
</dbReference>
<reference evidence="1 2" key="1">
    <citation type="submission" date="2013-11" db="EMBL/GenBank/DDBJ databases">
        <title>The Genome Sequence of Phytophthora parasitica CJ05E6.</title>
        <authorList>
            <consortium name="The Broad Institute Genomics Platform"/>
            <person name="Russ C."/>
            <person name="Tyler B."/>
            <person name="Panabieres F."/>
            <person name="Shan W."/>
            <person name="Tripathy S."/>
            <person name="Grunwald N."/>
            <person name="Machado M."/>
            <person name="Johnson C.S."/>
            <person name="Arredondo F."/>
            <person name="Hong C."/>
            <person name="Coffey M."/>
            <person name="Young S.K."/>
            <person name="Zeng Q."/>
            <person name="Gargeya S."/>
            <person name="Fitzgerald M."/>
            <person name="Abouelleil A."/>
            <person name="Alvarado L."/>
            <person name="Chapman S.B."/>
            <person name="Gainer-Dewar J."/>
            <person name="Goldberg J."/>
            <person name="Griggs A."/>
            <person name="Gujja S."/>
            <person name="Hansen M."/>
            <person name="Howarth C."/>
            <person name="Imamovic A."/>
            <person name="Ireland A."/>
            <person name="Larimer J."/>
            <person name="McCowan C."/>
            <person name="Murphy C."/>
            <person name="Pearson M."/>
            <person name="Poon T.W."/>
            <person name="Priest M."/>
            <person name="Roberts A."/>
            <person name="Saif S."/>
            <person name="Shea T."/>
            <person name="Sykes S."/>
            <person name="Wortman J."/>
            <person name="Nusbaum C."/>
            <person name="Birren B."/>
        </authorList>
    </citation>
    <scope>NUCLEOTIDE SEQUENCE [LARGE SCALE GENOMIC DNA]</scope>
    <source>
        <strain evidence="1 2">CJ05E6</strain>
    </source>
</reference>
<name>W2JFA7_PHYNI</name>
<evidence type="ECO:0000313" key="1">
    <source>
        <dbReference type="EMBL" id="ETL44283.1"/>
    </source>
</evidence>